<dbReference type="Pfam" id="PF02615">
    <property type="entry name" value="Ldh_2"/>
    <property type="match status" value="1"/>
</dbReference>
<keyword evidence="1 2" id="KW-0560">Oxidoreductase</keyword>
<dbReference type="InterPro" id="IPR036111">
    <property type="entry name" value="Mal/L-sulfo/L-lacto_DH-like_sf"/>
</dbReference>
<dbReference type="Proteomes" id="UP000000493">
    <property type="component" value="Chromosome"/>
</dbReference>
<dbReference type="PANTHER" id="PTHR11091">
    <property type="entry name" value="OXIDOREDUCTASE-RELATED"/>
    <property type="match status" value="1"/>
</dbReference>
<dbReference type="InterPro" id="IPR043144">
    <property type="entry name" value="Mal/L-sulf/L-lact_DH-like_ah"/>
</dbReference>
<name>A0A7U3ZR31_RUNSL</name>
<dbReference type="RefSeq" id="WP_013931026.1">
    <property type="nucleotide sequence ID" value="NC_015703.1"/>
</dbReference>
<proteinExistence type="predicted"/>
<accession>A0A7U3ZR31</accession>
<reference evidence="2 3" key="2">
    <citation type="journal article" date="2012" name="Stand. Genomic Sci.">
        <title>Complete genome sequence of the aquatic bacterium Runella slithyformis type strain (LSU 4(T)).</title>
        <authorList>
            <person name="Copeland A."/>
            <person name="Zhang X."/>
            <person name="Misra M."/>
            <person name="Lapidus A."/>
            <person name="Nolan M."/>
            <person name="Lucas S."/>
            <person name="Deshpande S."/>
            <person name="Cheng J.F."/>
            <person name="Tapia R."/>
            <person name="Goodwin L.A."/>
            <person name="Pitluck S."/>
            <person name="Liolios K."/>
            <person name="Pagani I."/>
            <person name="Ivanova N."/>
            <person name="Mikhailova N."/>
            <person name="Pati A."/>
            <person name="Chen A."/>
            <person name="Palaniappan K."/>
            <person name="Land M."/>
            <person name="Hauser L."/>
            <person name="Pan C."/>
            <person name="Jeffries C.D."/>
            <person name="Detter J.C."/>
            <person name="Brambilla E.M."/>
            <person name="Rohde M."/>
            <person name="Djao O.D."/>
            <person name="Goker M."/>
            <person name="Sikorski J."/>
            <person name="Tindall B.J."/>
            <person name="Woyke T."/>
            <person name="Bristow J."/>
            <person name="Eisen J.A."/>
            <person name="Markowitz V."/>
            <person name="Hugenholtz P."/>
            <person name="Kyrpides N.C."/>
            <person name="Klenk H.P."/>
            <person name="Mavromatis K."/>
        </authorList>
    </citation>
    <scope>NUCLEOTIDE SEQUENCE [LARGE SCALE GENOMIC DNA]</scope>
    <source>
        <strain evidence="3">ATCC 29530 / DSM 19594 / LMG 11500 / NCIMB 11436 / LSU 4</strain>
    </source>
</reference>
<dbReference type="NCBIfam" id="NF009750">
    <property type="entry name" value="PRK13260.1"/>
    <property type="match status" value="1"/>
</dbReference>
<dbReference type="GO" id="GO:0047559">
    <property type="term" value="F:3-dehydro-L-gulonate 2-dehydrogenase activity"/>
    <property type="evidence" value="ECO:0007669"/>
    <property type="project" value="UniProtKB-EC"/>
</dbReference>
<dbReference type="Gene3D" id="1.10.1530.10">
    <property type="match status" value="1"/>
</dbReference>
<dbReference type="AlphaFoldDB" id="A0A7U3ZR31"/>
<dbReference type="EMBL" id="CP002859">
    <property type="protein sequence ID" value="AEI51758.1"/>
    <property type="molecule type" value="Genomic_DNA"/>
</dbReference>
<sequence>MSCVKPEKLCVKNFIPKIVKESQNIMPNTQPLTISADKMQKTLKKILLKHHFSKKRAEECAAVFTQNSIDGIYTHGINRFPRFVQYIQKGYVIPDAKPTRIHRFGGIEQWNGNLAPGPSNAIFATERAMKLAQKYGIGCVALANTNHWMRGGAYGWQAAKAGFTFIGWTNTTANMPAWGATNPKLGNNPLVFAAPYGDEALVLDMAMSQYSFGAMELAVLKNEKLSVVGGYDKEGNLTDEPGLILESWRSLPVGFWKGAGLSFLLDVLAAILSNGLATHEISQKPAEMACSQVFIAIDMSKLANFSSISSTIDAIIQDYKTSVPIKAQGKISYPSERVLATRLKNSEAGIPVLESVWQEVLGFLA</sequence>
<dbReference type="PANTHER" id="PTHR11091:SF3">
    <property type="entry name" value="2,3-DIKETO-L-GULONATE REDUCTASE"/>
    <property type="match status" value="1"/>
</dbReference>
<reference evidence="3" key="1">
    <citation type="submission" date="2011-06" db="EMBL/GenBank/DDBJ databases">
        <title>The complete genome of chromosome of Runella slithyformis DSM 19594.</title>
        <authorList>
            <consortium name="US DOE Joint Genome Institute (JGI-PGF)"/>
            <person name="Lucas S."/>
            <person name="Han J."/>
            <person name="Lapidus A."/>
            <person name="Bruce D."/>
            <person name="Goodwin L."/>
            <person name="Pitluck S."/>
            <person name="Peters L."/>
            <person name="Kyrpides N."/>
            <person name="Mavromatis K."/>
            <person name="Ivanova N."/>
            <person name="Ovchinnikova G."/>
            <person name="Zhang X."/>
            <person name="Misra M."/>
            <person name="Detter J.C."/>
            <person name="Tapia R."/>
            <person name="Han C."/>
            <person name="Land M."/>
            <person name="Hauser L."/>
            <person name="Markowitz V."/>
            <person name="Cheng J.-F."/>
            <person name="Hugenholtz P."/>
            <person name="Woyke T."/>
            <person name="Wu D."/>
            <person name="Tindall B."/>
            <person name="Faehrich R."/>
            <person name="Brambilla E."/>
            <person name="Klenk H.-P."/>
            <person name="Eisen J.A."/>
        </authorList>
    </citation>
    <scope>NUCLEOTIDE SEQUENCE [LARGE SCALE GENOMIC DNA]</scope>
    <source>
        <strain evidence="3">ATCC 29530 / DSM 19594 / LMG 11500 / NCIMB 11436 / LSU 4</strain>
    </source>
</reference>
<evidence type="ECO:0000313" key="3">
    <source>
        <dbReference type="Proteomes" id="UP000000493"/>
    </source>
</evidence>
<evidence type="ECO:0000256" key="1">
    <source>
        <dbReference type="ARBA" id="ARBA00023002"/>
    </source>
</evidence>
<dbReference type="EC" id="1.1.1.130" evidence="2"/>
<protein>
    <submittedName>
        <fullName evidence="2">3-dehydro-L-gulonate 2-dehydrogenase</fullName>
        <ecNumber evidence="2">1.1.1.130</ecNumber>
    </submittedName>
</protein>
<gene>
    <name evidence="2" type="ordered locus">Runsl_5467</name>
</gene>
<keyword evidence="3" id="KW-1185">Reference proteome</keyword>
<dbReference type="InterPro" id="IPR003767">
    <property type="entry name" value="Malate/L-lactate_DH-like"/>
</dbReference>
<dbReference type="Gene3D" id="3.30.1370.60">
    <property type="entry name" value="Hypothetical oxidoreductase yiak, domain 2"/>
    <property type="match status" value="1"/>
</dbReference>
<evidence type="ECO:0000313" key="2">
    <source>
        <dbReference type="EMBL" id="AEI51758.1"/>
    </source>
</evidence>
<dbReference type="InterPro" id="IPR043143">
    <property type="entry name" value="Mal/L-sulf/L-lact_DH-like_NADP"/>
</dbReference>
<organism evidence="2 3">
    <name type="scientific">Runella slithyformis (strain ATCC 29530 / DSM 19594 / LMG 11500 / NCIMB 11436 / LSU 4)</name>
    <dbReference type="NCBI Taxonomy" id="761193"/>
    <lineage>
        <taxon>Bacteria</taxon>
        <taxon>Pseudomonadati</taxon>
        <taxon>Bacteroidota</taxon>
        <taxon>Cytophagia</taxon>
        <taxon>Cytophagales</taxon>
        <taxon>Spirosomataceae</taxon>
        <taxon>Runella</taxon>
    </lineage>
</organism>
<dbReference type="KEGG" id="rsi:Runsl_5467"/>
<dbReference type="SUPFAM" id="SSF89733">
    <property type="entry name" value="L-sulfolactate dehydrogenase-like"/>
    <property type="match status" value="1"/>
</dbReference>